<keyword evidence="2" id="KW-1185">Reference proteome</keyword>
<dbReference type="Proteomes" id="UP000070224">
    <property type="component" value="Unassembled WGS sequence"/>
</dbReference>
<protein>
    <recommendedName>
        <fullName evidence="3">HEAT repeat domain-containing protein</fullName>
    </recommendedName>
</protein>
<name>A0A134B860_9PORP</name>
<dbReference type="EMBL" id="LSDK01000076">
    <property type="protein sequence ID" value="KXB76124.1"/>
    <property type="molecule type" value="Genomic_DNA"/>
</dbReference>
<dbReference type="AlphaFoldDB" id="A0A134B860"/>
<evidence type="ECO:0000313" key="2">
    <source>
        <dbReference type="Proteomes" id="UP000070224"/>
    </source>
</evidence>
<accession>A0A134B860</accession>
<comment type="caution">
    <text evidence="1">The sequence shown here is derived from an EMBL/GenBank/DDBJ whole genome shotgun (WGS) entry which is preliminary data.</text>
</comment>
<organism evidence="1 2">
    <name type="scientific">Porphyromonas somerae</name>
    <dbReference type="NCBI Taxonomy" id="322095"/>
    <lineage>
        <taxon>Bacteria</taxon>
        <taxon>Pseudomonadati</taxon>
        <taxon>Bacteroidota</taxon>
        <taxon>Bacteroidia</taxon>
        <taxon>Bacteroidales</taxon>
        <taxon>Porphyromonadaceae</taxon>
        <taxon>Porphyromonas</taxon>
    </lineage>
</organism>
<dbReference type="PATRIC" id="fig|322095.3.peg.1048"/>
<gene>
    <name evidence="1" type="ORF">HMPREF3185_01061</name>
</gene>
<dbReference type="OrthoDB" id="1347117at2"/>
<evidence type="ECO:0000313" key="1">
    <source>
        <dbReference type="EMBL" id="KXB76124.1"/>
    </source>
</evidence>
<evidence type="ECO:0008006" key="3">
    <source>
        <dbReference type="Google" id="ProtNLM"/>
    </source>
</evidence>
<dbReference type="RefSeq" id="WP_156429976.1">
    <property type="nucleotide sequence ID" value="NZ_KQ960446.1"/>
</dbReference>
<dbReference type="STRING" id="322095.HMPREF3185_01061"/>
<sequence>MTTTERKIIAQFVSGEITRDELYSLLPWYSDIDCVSRLYKDVITQKDREKLCYLRMLPVYENEQLEEIWKVLLTEDWHSEHEDLIRVFQCIFNKKQENIDFLLKIFRHIPLYISQDSAIKRSYLQNIIYAIGAQPQPESLCALEYLLSETKDEEIKKMISSQIEKRHSIVGGKYEFEKIAK</sequence>
<proteinExistence type="predicted"/>
<reference evidence="2" key="1">
    <citation type="submission" date="2016-01" db="EMBL/GenBank/DDBJ databases">
        <authorList>
            <person name="Mitreva M."/>
            <person name="Pepin K.H."/>
            <person name="Mihindukulasuriya K.A."/>
            <person name="Fulton R."/>
            <person name="Fronick C."/>
            <person name="O'Laughlin M."/>
            <person name="Miner T."/>
            <person name="Herter B."/>
            <person name="Rosa B.A."/>
            <person name="Cordes M."/>
            <person name="Tomlinson C."/>
            <person name="Wollam A."/>
            <person name="Palsikar V.B."/>
            <person name="Mardis E.R."/>
            <person name="Wilson R.K."/>
        </authorList>
    </citation>
    <scope>NUCLEOTIDE SEQUENCE [LARGE SCALE GENOMIC DNA]</scope>
    <source>
        <strain evidence="2">KA00683</strain>
    </source>
</reference>